<dbReference type="Proteomes" id="UP000013063">
    <property type="component" value="Unassembled WGS sequence"/>
</dbReference>
<dbReference type="Pfam" id="PF13377">
    <property type="entry name" value="Peripla_BP_3"/>
    <property type="match status" value="1"/>
</dbReference>
<dbReference type="PANTHER" id="PTHR30146">
    <property type="entry name" value="LACI-RELATED TRANSCRIPTIONAL REPRESSOR"/>
    <property type="match status" value="1"/>
</dbReference>
<dbReference type="SUPFAM" id="SSF53822">
    <property type="entry name" value="Periplasmic binding protein-like I"/>
    <property type="match status" value="1"/>
</dbReference>
<dbReference type="STRING" id="1292034.OR37_02075"/>
<evidence type="ECO:0000256" key="2">
    <source>
        <dbReference type="ARBA" id="ARBA00023125"/>
    </source>
</evidence>
<reference evidence="5 6" key="1">
    <citation type="journal article" date="2013" name="Genome Announc.">
        <title>Draft Genome Sequence for Caulobacter sp. Strain OR37, a Bacterium Tolerant to Heavy Metals.</title>
        <authorList>
            <person name="Utturkar S.M."/>
            <person name="Bollmann A."/>
            <person name="Brzoska R.M."/>
            <person name="Klingeman D.M."/>
            <person name="Epstein S.E."/>
            <person name="Palumbo A.V."/>
            <person name="Brown S.D."/>
        </authorList>
    </citation>
    <scope>NUCLEOTIDE SEQUENCE [LARGE SCALE GENOMIC DNA]</scope>
    <source>
        <strain evidence="5 6">OR37</strain>
    </source>
</reference>
<protein>
    <submittedName>
        <fullName evidence="5">Transcriptional regulator</fullName>
    </submittedName>
</protein>
<keyword evidence="1" id="KW-0805">Transcription regulation</keyword>
<dbReference type="InterPro" id="IPR028082">
    <property type="entry name" value="Peripla_BP_I"/>
</dbReference>
<dbReference type="RefSeq" id="WP_004619270.1">
    <property type="nucleotide sequence ID" value="NZ_APMP01000010.1"/>
</dbReference>
<keyword evidence="3" id="KW-0804">Transcription</keyword>
<keyword evidence="6" id="KW-1185">Reference proteome</keyword>
<dbReference type="InterPro" id="IPR010982">
    <property type="entry name" value="Lambda_DNA-bd_dom_sf"/>
</dbReference>
<evidence type="ECO:0000256" key="3">
    <source>
        <dbReference type="ARBA" id="ARBA00023163"/>
    </source>
</evidence>
<evidence type="ECO:0000313" key="5">
    <source>
        <dbReference type="EMBL" id="ENZ82031.1"/>
    </source>
</evidence>
<dbReference type="InterPro" id="IPR046335">
    <property type="entry name" value="LacI/GalR-like_sensor"/>
</dbReference>
<dbReference type="PROSITE" id="PS00356">
    <property type="entry name" value="HTH_LACI_1"/>
    <property type="match status" value="1"/>
</dbReference>
<dbReference type="PANTHER" id="PTHR30146:SF153">
    <property type="entry name" value="LACTOSE OPERON REPRESSOR"/>
    <property type="match status" value="1"/>
</dbReference>
<name>R0D012_CAUVI</name>
<dbReference type="GO" id="GO:0000976">
    <property type="term" value="F:transcription cis-regulatory region binding"/>
    <property type="evidence" value="ECO:0007669"/>
    <property type="project" value="TreeGrafter"/>
</dbReference>
<dbReference type="PROSITE" id="PS50932">
    <property type="entry name" value="HTH_LACI_2"/>
    <property type="match status" value="1"/>
</dbReference>
<dbReference type="SMART" id="SM00354">
    <property type="entry name" value="HTH_LACI"/>
    <property type="match status" value="1"/>
</dbReference>
<dbReference type="EMBL" id="APMP01000010">
    <property type="protein sequence ID" value="ENZ82031.1"/>
    <property type="molecule type" value="Genomic_DNA"/>
</dbReference>
<accession>R0D012</accession>
<dbReference type="CDD" id="cd01545">
    <property type="entry name" value="PBP1_SalR"/>
    <property type="match status" value="1"/>
</dbReference>
<feature type="domain" description="HTH lacI-type" evidence="4">
    <location>
        <begin position="12"/>
        <end position="66"/>
    </location>
</feature>
<keyword evidence="2" id="KW-0238">DNA-binding</keyword>
<evidence type="ECO:0000313" key="6">
    <source>
        <dbReference type="Proteomes" id="UP000013063"/>
    </source>
</evidence>
<dbReference type="InterPro" id="IPR000843">
    <property type="entry name" value="HTH_LacI"/>
</dbReference>
<gene>
    <name evidence="5" type="ORF">OR37_02075</name>
</gene>
<dbReference type="eggNOG" id="COG1609">
    <property type="taxonomic scope" value="Bacteria"/>
</dbReference>
<comment type="caution">
    <text evidence="5">The sequence shown here is derived from an EMBL/GenBank/DDBJ whole genome shotgun (WGS) entry which is preliminary data.</text>
</comment>
<proteinExistence type="predicted"/>
<dbReference type="Pfam" id="PF00356">
    <property type="entry name" value="LacI"/>
    <property type="match status" value="1"/>
</dbReference>
<dbReference type="Gene3D" id="1.10.260.40">
    <property type="entry name" value="lambda repressor-like DNA-binding domains"/>
    <property type="match status" value="1"/>
</dbReference>
<dbReference type="SUPFAM" id="SSF47413">
    <property type="entry name" value="lambda repressor-like DNA-binding domains"/>
    <property type="match status" value="1"/>
</dbReference>
<dbReference type="GO" id="GO:0003700">
    <property type="term" value="F:DNA-binding transcription factor activity"/>
    <property type="evidence" value="ECO:0007669"/>
    <property type="project" value="TreeGrafter"/>
</dbReference>
<organism evidence="5 6">
    <name type="scientific">Caulobacter vibrioides OR37</name>
    <dbReference type="NCBI Taxonomy" id="1292034"/>
    <lineage>
        <taxon>Bacteria</taxon>
        <taxon>Pseudomonadati</taxon>
        <taxon>Pseudomonadota</taxon>
        <taxon>Alphaproteobacteria</taxon>
        <taxon>Caulobacterales</taxon>
        <taxon>Caulobacteraceae</taxon>
        <taxon>Caulobacter</taxon>
    </lineage>
</organism>
<sequence length="350" mass="37140">MIGKDPAASLSVTIDDVARAAGVSIRTVSRVLNDSPKVGGATREAVQAIIRELGYSPSARARALATGRSNLIAVVQDDPNAHVIGVMQRGIANVCARHGFELVVHPVRFSDPDVAQNVERFARRSRVDGLIVLPPASEIDAIPQRLTAMGVPSIGIASIDVTAYPCMLISDERSAAAELGRHLLQLGHRRIAIIEGPPRFQSAQQRKAGFLEALATSGAPVELERREGDYGFESGMTAAASLLGMKARPTAIFACNDIMAAAVVKAAREAGLDMPSQLSVAGFDDSDLASMISPALTTIRRPLSDMAETATERLLAMINDRPPELRRQAVPLSVVRRQSTTAIGVGDART</sequence>
<dbReference type="CDD" id="cd01392">
    <property type="entry name" value="HTH_LacI"/>
    <property type="match status" value="1"/>
</dbReference>
<dbReference type="OrthoDB" id="128688at2"/>
<dbReference type="PRINTS" id="PR00036">
    <property type="entry name" value="HTHLACI"/>
</dbReference>
<dbReference type="AlphaFoldDB" id="R0D012"/>
<evidence type="ECO:0000256" key="1">
    <source>
        <dbReference type="ARBA" id="ARBA00023015"/>
    </source>
</evidence>
<dbReference type="Gene3D" id="3.40.50.2300">
    <property type="match status" value="2"/>
</dbReference>
<evidence type="ECO:0000259" key="4">
    <source>
        <dbReference type="PROSITE" id="PS50932"/>
    </source>
</evidence>
<dbReference type="PATRIC" id="fig|1292034.3.peg.2061"/>